<feature type="transmembrane region" description="Helical" evidence="7">
    <location>
        <begin position="206"/>
        <end position="226"/>
    </location>
</feature>
<accession>A0A0D7B5J1</accession>
<dbReference type="Pfam" id="PF01554">
    <property type="entry name" value="MatE"/>
    <property type="match status" value="2"/>
</dbReference>
<sequence length="556" mass="60131">MTSPAVHLTTGSVPSDYALLSQYAAHRGLGAAEDNEQTPLLHRRPSKPTMATIPTASDNTPLINPAIPRIDEHLPADDEYTKERAMYWEEFRILTRYGLPVFGTHLLEYSFVVTSVLSVGHLSTTALAAITLGSMTANVSGLSIIQGFSSALDTMLPSAWTSSQPRLVGLWCQRMVVVMAVLCIPIMSVWLNAEAILLAVKQDPEVAHLAAVYLRWLTLGLPAYAFNSISRRYFQSQGLFAAPTRINFIVAPINVVLNYLLVWGPDAIRLGFIGAPIATAISFNLVSILSICYGLFYTAPTAWHPLSHRMVTSLPILVKLGLGGVGQVASEWWAWELVGLSASLQVILHLDRLGPVALATQSVLLVSCSTTYQAPFALSIASSVRIGNLLGEGNAKRAGVASNTSLLMSLLISAVSCSILFGLRNVWGWLFTDSQEVVDTAAKILPLVAIFQVFDGGAGVTSGILRARGMQITGAVLNLTAYYAIGIPLGLLLTFKAGMGLHGLWLGLTVSLVYCAVAGSWICVRTNWELEVQKVLERLEEEKRKREAEDAVERGE</sequence>
<dbReference type="InterPro" id="IPR045069">
    <property type="entry name" value="MATE_euk"/>
</dbReference>
<dbReference type="PANTHER" id="PTHR11206">
    <property type="entry name" value="MULTIDRUG RESISTANCE PROTEIN"/>
    <property type="match status" value="1"/>
</dbReference>
<evidence type="ECO:0000256" key="1">
    <source>
        <dbReference type="ARBA" id="ARBA00004141"/>
    </source>
</evidence>
<protein>
    <submittedName>
        <fullName evidence="8">MATE efflux family protein</fullName>
    </submittedName>
</protein>
<dbReference type="EMBL" id="KN880578">
    <property type="protein sequence ID" value="KIY65757.1"/>
    <property type="molecule type" value="Genomic_DNA"/>
</dbReference>
<dbReference type="OrthoDB" id="2126698at2759"/>
<evidence type="ECO:0000256" key="4">
    <source>
        <dbReference type="ARBA" id="ARBA00022989"/>
    </source>
</evidence>
<name>A0A0D7B5J1_9AGAR</name>
<feature type="transmembrane region" description="Helical" evidence="7">
    <location>
        <begin position="270"/>
        <end position="296"/>
    </location>
</feature>
<dbReference type="Proteomes" id="UP000054007">
    <property type="component" value="Unassembled WGS sequence"/>
</dbReference>
<reference evidence="8 9" key="1">
    <citation type="journal article" date="2015" name="Fungal Genet. Biol.">
        <title>Evolution of novel wood decay mechanisms in Agaricales revealed by the genome sequences of Fistulina hepatica and Cylindrobasidium torrendii.</title>
        <authorList>
            <person name="Floudas D."/>
            <person name="Held B.W."/>
            <person name="Riley R."/>
            <person name="Nagy L.G."/>
            <person name="Koehler G."/>
            <person name="Ransdell A.S."/>
            <person name="Younus H."/>
            <person name="Chow J."/>
            <person name="Chiniquy J."/>
            <person name="Lipzen A."/>
            <person name="Tritt A."/>
            <person name="Sun H."/>
            <person name="Haridas S."/>
            <person name="LaButti K."/>
            <person name="Ohm R.A."/>
            <person name="Kues U."/>
            <person name="Blanchette R.A."/>
            <person name="Grigoriev I.V."/>
            <person name="Minto R.E."/>
            <person name="Hibbett D.S."/>
        </authorList>
    </citation>
    <scope>NUCLEOTIDE SEQUENCE [LARGE SCALE GENOMIC DNA]</scope>
    <source>
        <strain evidence="8 9">FP15055 ss-10</strain>
    </source>
</reference>
<dbReference type="GO" id="GO:0042910">
    <property type="term" value="F:xenobiotic transmembrane transporter activity"/>
    <property type="evidence" value="ECO:0007669"/>
    <property type="project" value="InterPro"/>
</dbReference>
<comment type="similarity">
    <text evidence="2">Belongs to the multi antimicrobial extrusion (MATE) (TC 2.A.66.1) family.</text>
</comment>
<keyword evidence="9" id="KW-1185">Reference proteome</keyword>
<feature type="transmembrane region" description="Helical" evidence="7">
    <location>
        <begin position="246"/>
        <end position="264"/>
    </location>
</feature>
<feature type="region of interest" description="Disordered" evidence="6">
    <location>
        <begin position="31"/>
        <end position="58"/>
    </location>
</feature>
<dbReference type="STRING" id="1314674.A0A0D7B5J1"/>
<feature type="transmembrane region" description="Helical" evidence="7">
    <location>
        <begin position="176"/>
        <end position="200"/>
    </location>
</feature>
<evidence type="ECO:0000256" key="3">
    <source>
        <dbReference type="ARBA" id="ARBA00022692"/>
    </source>
</evidence>
<keyword evidence="4 7" id="KW-1133">Transmembrane helix</keyword>
<dbReference type="AlphaFoldDB" id="A0A0D7B5J1"/>
<evidence type="ECO:0000256" key="6">
    <source>
        <dbReference type="SAM" id="MobiDB-lite"/>
    </source>
</evidence>
<keyword evidence="5 7" id="KW-0472">Membrane</keyword>
<feature type="transmembrane region" description="Helical" evidence="7">
    <location>
        <begin position="504"/>
        <end position="524"/>
    </location>
</feature>
<gene>
    <name evidence="8" type="ORF">CYLTODRAFT_378935</name>
</gene>
<evidence type="ECO:0000256" key="7">
    <source>
        <dbReference type="SAM" id="Phobius"/>
    </source>
</evidence>
<comment type="subcellular location">
    <subcellularLocation>
        <location evidence="1">Membrane</location>
        <topology evidence="1">Multi-pass membrane protein</topology>
    </subcellularLocation>
</comment>
<dbReference type="GO" id="GO:1990961">
    <property type="term" value="P:xenobiotic detoxification by transmembrane export across the plasma membrane"/>
    <property type="evidence" value="ECO:0007669"/>
    <property type="project" value="InterPro"/>
</dbReference>
<dbReference type="GO" id="GO:0015297">
    <property type="term" value="F:antiporter activity"/>
    <property type="evidence" value="ECO:0007669"/>
    <property type="project" value="InterPro"/>
</dbReference>
<keyword evidence="3 7" id="KW-0812">Transmembrane</keyword>
<dbReference type="CDD" id="cd13132">
    <property type="entry name" value="MATE_eukaryotic"/>
    <property type="match status" value="1"/>
</dbReference>
<organism evidence="8 9">
    <name type="scientific">Cylindrobasidium torrendii FP15055 ss-10</name>
    <dbReference type="NCBI Taxonomy" id="1314674"/>
    <lineage>
        <taxon>Eukaryota</taxon>
        <taxon>Fungi</taxon>
        <taxon>Dikarya</taxon>
        <taxon>Basidiomycota</taxon>
        <taxon>Agaricomycotina</taxon>
        <taxon>Agaricomycetes</taxon>
        <taxon>Agaricomycetidae</taxon>
        <taxon>Agaricales</taxon>
        <taxon>Marasmiineae</taxon>
        <taxon>Physalacriaceae</taxon>
        <taxon>Cylindrobasidium</taxon>
    </lineage>
</organism>
<proteinExistence type="inferred from homology"/>
<evidence type="ECO:0000313" key="9">
    <source>
        <dbReference type="Proteomes" id="UP000054007"/>
    </source>
</evidence>
<dbReference type="NCBIfam" id="TIGR00797">
    <property type="entry name" value="matE"/>
    <property type="match status" value="1"/>
</dbReference>
<dbReference type="GO" id="GO:0016020">
    <property type="term" value="C:membrane"/>
    <property type="evidence" value="ECO:0007669"/>
    <property type="project" value="UniProtKB-SubCell"/>
</dbReference>
<evidence type="ECO:0000256" key="5">
    <source>
        <dbReference type="ARBA" id="ARBA00023136"/>
    </source>
</evidence>
<feature type="transmembrane region" description="Helical" evidence="7">
    <location>
        <begin position="472"/>
        <end position="492"/>
    </location>
</feature>
<evidence type="ECO:0000313" key="8">
    <source>
        <dbReference type="EMBL" id="KIY65757.1"/>
    </source>
</evidence>
<feature type="transmembrane region" description="Helical" evidence="7">
    <location>
        <begin position="406"/>
        <end position="424"/>
    </location>
</feature>
<evidence type="ECO:0000256" key="2">
    <source>
        <dbReference type="ARBA" id="ARBA00010199"/>
    </source>
</evidence>
<dbReference type="InterPro" id="IPR002528">
    <property type="entry name" value="MATE_fam"/>
</dbReference>
<feature type="transmembrane region" description="Helical" evidence="7">
    <location>
        <begin position="444"/>
        <end position="465"/>
    </location>
</feature>